<sequence length="294" mass="33679">MSTRKASHAGSWYSDNGKELNKQLENWLKCFETLSGPARAIISPHAGYRYCGVTAGCAFRQINPDLVKRVFILGPSHNVRLGDCALSPHTKYATPLYDLIIDTQVYEELQRTEAFEWMSEETDREEHSIEMQLPFIAKVFESKKDKFTIVPILVGSLTPDKEAEYGRILHKYLASPENLFVISSDFCHWGQRFRYTYTDKLGGDIFQSIQRLDKQGMDIIESMEPTHFTEYLKRFGNTICGRHPIGVLLNMIYDFRRLDSPKLSLKFLHYAQSSQCRHPDDSSVSYAAASLSIL</sequence>
<dbReference type="Gene3D" id="3.40.830.10">
    <property type="entry name" value="LigB-like"/>
    <property type="match status" value="1"/>
</dbReference>
<name>A0A9N6ZFY2_9CRUS</name>
<comment type="similarity">
    <text evidence="1">Belongs to the MEMO1 family.</text>
</comment>
<gene>
    <name evidence="2" type="primary">EOG090X09ZA</name>
</gene>
<protein>
    <submittedName>
        <fullName evidence="2">EOG090X09ZA</fullName>
    </submittedName>
</protein>
<organism evidence="2">
    <name type="scientific">Lynceus sp. MCZ IZ 141354</name>
    <dbReference type="NCBI Taxonomy" id="1930659"/>
    <lineage>
        <taxon>Eukaryota</taxon>
        <taxon>Metazoa</taxon>
        <taxon>Ecdysozoa</taxon>
        <taxon>Arthropoda</taxon>
        <taxon>Crustacea</taxon>
        <taxon>Branchiopoda</taxon>
        <taxon>Diplostraca</taxon>
        <taxon>Laevicaudata</taxon>
        <taxon>Lynceidae</taxon>
        <taxon>Lynceus</taxon>
    </lineage>
</organism>
<evidence type="ECO:0000256" key="1">
    <source>
        <dbReference type="ARBA" id="ARBA00006315"/>
    </source>
</evidence>
<dbReference type="EMBL" id="OC989023">
    <property type="protein sequence ID" value="CAG4645678.1"/>
    <property type="molecule type" value="Genomic_DNA"/>
</dbReference>
<dbReference type="CDD" id="cd07361">
    <property type="entry name" value="MEMO_like"/>
    <property type="match status" value="1"/>
</dbReference>
<dbReference type="Pfam" id="PF01875">
    <property type="entry name" value="Memo"/>
    <property type="match status" value="1"/>
</dbReference>
<accession>A0A9N6ZFY2</accession>
<dbReference type="PANTHER" id="PTHR11060">
    <property type="entry name" value="PROTEIN MEMO1"/>
    <property type="match status" value="1"/>
</dbReference>
<dbReference type="InterPro" id="IPR002737">
    <property type="entry name" value="MEMO1_fam"/>
</dbReference>
<evidence type="ECO:0000313" key="2">
    <source>
        <dbReference type="EMBL" id="CAG4645678.1"/>
    </source>
</evidence>
<dbReference type="HAMAP" id="MF_00055">
    <property type="entry name" value="MEMO1"/>
    <property type="match status" value="1"/>
</dbReference>
<dbReference type="AlphaFoldDB" id="A0A9N6ZFY2"/>
<dbReference type="PANTHER" id="PTHR11060:SF0">
    <property type="entry name" value="PROTEIN MEMO1"/>
    <property type="match status" value="1"/>
</dbReference>
<reference evidence="2" key="1">
    <citation type="submission" date="2021-04" db="EMBL/GenBank/DDBJ databases">
        <authorList>
            <person name="Cornetti L."/>
        </authorList>
    </citation>
    <scope>NUCLEOTIDE SEQUENCE</scope>
</reference>
<dbReference type="NCBIfam" id="TIGR04336">
    <property type="entry name" value="AmmeMemoSam_B"/>
    <property type="match status" value="1"/>
</dbReference>
<proteinExistence type="inferred from homology"/>